<dbReference type="Proteomes" id="UP000594260">
    <property type="component" value="Unplaced"/>
</dbReference>
<proteinExistence type="predicted"/>
<dbReference type="RefSeq" id="XP_022667378.1">
    <property type="nucleotide sequence ID" value="XM_022811643.1"/>
</dbReference>
<name>A0A7M7KY09_VARDE</name>
<sequence>MLRPGLRRMRRTWFQPHPAGIRKPIQKSTYRRNVYPSNVDMLQRYLDSRGLCPWDELPETRTPFYSDEWYRLMLIRLENIGMRLRRAMEYYEVAQSASTNSHGRHNSLRLHPRRCRAVAKSSLRGIAYNQDRFMRACRTVADLHESQRPDPHLESKVRHLTSFLEQHPVQRPVPDWSPGRG</sequence>
<keyword evidence="2" id="KW-1185">Reference proteome</keyword>
<accession>A0A7M7KY09</accession>
<evidence type="ECO:0000313" key="2">
    <source>
        <dbReference type="Proteomes" id="UP000594260"/>
    </source>
</evidence>
<dbReference type="InParanoid" id="A0A7M7KY09"/>
<dbReference type="KEGG" id="vde:111252951"/>
<dbReference type="AlphaFoldDB" id="A0A7M7KY09"/>
<protein>
    <submittedName>
        <fullName evidence="1">Uncharacterized protein</fullName>
    </submittedName>
</protein>
<organism evidence="1 2">
    <name type="scientific">Varroa destructor</name>
    <name type="common">Honeybee mite</name>
    <dbReference type="NCBI Taxonomy" id="109461"/>
    <lineage>
        <taxon>Eukaryota</taxon>
        <taxon>Metazoa</taxon>
        <taxon>Ecdysozoa</taxon>
        <taxon>Arthropoda</taxon>
        <taxon>Chelicerata</taxon>
        <taxon>Arachnida</taxon>
        <taxon>Acari</taxon>
        <taxon>Parasitiformes</taxon>
        <taxon>Mesostigmata</taxon>
        <taxon>Gamasina</taxon>
        <taxon>Dermanyssoidea</taxon>
        <taxon>Varroidae</taxon>
        <taxon>Varroa</taxon>
    </lineage>
</organism>
<evidence type="ECO:0000313" key="1">
    <source>
        <dbReference type="EnsemblMetazoa" id="XP_022667378"/>
    </source>
</evidence>
<reference evidence="1" key="1">
    <citation type="submission" date="2021-01" db="UniProtKB">
        <authorList>
            <consortium name="EnsemblMetazoa"/>
        </authorList>
    </citation>
    <scope>IDENTIFICATION</scope>
</reference>
<dbReference type="GeneID" id="111252951"/>
<dbReference type="EnsemblMetazoa" id="XM_022811643">
    <property type="protein sequence ID" value="XP_022667378"/>
    <property type="gene ID" value="LOC111252951"/>
</dbReference>